<protein>
    <submittedName>
        <fullName evidence="1">Uncharacterized protein</fullName>
    </submittedName>
</protein>
<comment type="caution">
    <text evidence="1">The sequence shown here is derived from an EMBL/GenBank/DDBJ whole genome shotgun (WGS) entry which is preliminary data.</text>
</comment>
<accession>A0A845V9Y6</accession>
<evidence type="ECO:0000313" key="1">
    <source>
        <dbReference type="EMBL" id="NDY96725.1"/>
    </source>
</evidence>
<gene>
    <name evidence="1" type="ORF">G3I74_13395</name>
</gene>
<sequence length="143" mass="15710">MTMVLLLGLALIVGAVPARTLLPAVWPASVEELVLPDGRWILQPARWGLQPAGGDEVQARSRPLSVLEVHFEDGSRERGYVVDRTAGPDGVLILQTGPKRQRIVPESALAFAFYPNDMRLGQRLELALARLKRRAVSQTPSPR</sequence>
<dbReference type="EMBL" id="JAAGSC010000043">
    <property type="protein sequence ID" value="NDY96725.1"/>
    <property type="molecule type" value="Genomic_DNA"/>
</dbReference>
<dbReference type="AlphaFoldDB" id="A0A845V9Y6"/>
<keyword evidence="2" id="KW-1185">Reference proteome</keyword>
<dbReference type="Proteomes" id="UP000484885">
    <property type="component" value="Unassembled WGS sequence"/>
</dbReference>
<organism evidence="1 2">
    <name type="scientific">Wenzhouxiangella limi</name>
    <dbReference type="NCBI Taxonomy" id="2707351"/>
    <lineage>
        <taxon>Bacteria</taxon>
        <taxon>Pseudomonadati</taxon>
        <taxon>Pseudomonadota</taxon>
        <taxon>Gammaproteobacteria</taxon>
        <taxon>Chromatiales</taxon>
        <taxon>Wenzhouxiangellaceae</taxon>
        <taxon>Wenzhouxiangella</taxon>
    </lineage>
</organism>
<name>A0A845V9Y6_9GAMM</name>
<reference evidence="1 2" key="1">
    <citation type="submission" date="2020-02" db="EMBL/GenBank/DDBJ databases">
        <authorList>
            <person name="Zhang X.-Y."/>
        </authorList>
    </citation>
    <scope>NUCLEOTIDE SEQUENCE [LARGE SCALE GENOMIC DNA]</scope>
    <source>
        <strain evidence="1 2">C33</strain>
    </source>
</reference>
<proteinExistence type="predicted"/>
<evidence type="ECO:0000313" key="2">
    <source>
        <dbReference type="Proteomes" id="UP000484885"/>
    </source>
</evidence>